<dbReference type="Proteomes" id="UP000234323">
    <property type="component" value="Unassembled WGS sequence"/>
</dbReference>
<evidence type="ECO:0000313" key="2">
    <source>
        <dbReference type="Proteomes" id="UP000234323"/>
    </source>
</evidence>
<organism evidence="1 2">
    <name type="scientific">Rhizophagus irregularis</name>
    <dbReference type="NCBI Taxonomy" id="588596"/>
    <lineage>
        <taxon>Eukaryota</taxon>
        <taxon>Fungi</taxon>
        <taxon>Fungi incertae sedis</taxon>
        <taxon>Mucoromycota</taxon>
        <taxon>Glomeromycotina</taxon>
        <taxon>Glomeromycetes</taxon>
        <taxon>Glomerales</taxon>
        <taxon>Glomeraceae</taxon>
        <taxon>Rhizophagus</taxon>
    </lineage>
</organism>
<dbReference type="AlphaFoldDB" id="A0A2I1H927"/>
<protein>
    <submittedName>
        <fullName evidence="1">Uncharacterized protein</fullName>
    </submittedName>
</protein>
<reference evidence="1 2" key="1">
    <citation type="submission" date="2015-10" db="EMBL/GenBank/DDBJ databases">
        <title>Genome analyses suggest a sexual origin of heterokaryosis in a supposedly ancient asexual fungus.</title>
        <authorList>
            <person name="Ropars J."/>
            <person name="Sedzielewska K."/>
            <person name="Noel J."/>
            <person name="Charron P."/>
            <person name="Farinelli L."/>
            <person name="Marton T."/>
            <person name="Kruger M."/>
            <person name="Pelin A."/>
            <person name="Brachmann A."/>
            <person name="Corradi N."/>
        </authorList>
    </citation>
    <scope>NUCLEOTIDE SEQUENCE [LARGE SCALE GENOMIC DNA]</scope>
    <source>
        <strain evidence="1 2">A4</strain>
    </source>
</reference>
<evidence type="ECO:0000313" key="1">
    <source>
        <dbReference type="EMBL" id="PKY55386.1"/>
    </source>
</evidence>
<sequence length="65" mass="6972">MTTQANGMTCDHQNISDIHQVAQIQQVDLNNNYGNTDSHNENIGDNVMTTQANMASGSGQKGNPP</sequence>
<comment type="caution">
    <text evidence="1">The sequence shown here is derived from an EMBL/GenBank/DDBJ whole genome shotgun (WGS) entry which is preliminary data.</text>
</comment>
<name>A0A2I1H927_9GLOM</name>
<accession>A0A2I1H927</accession>
<proteinExistence type="predicted"/>
<gene>
    <name evidence="1" type="ORF">RhiirA4_474799</name>
</gene>
<keyword evidence="2" id="KW-1185">Reference proteome</keyword>
<dbReference type="EMBL" id="LLXI01001842">
    <property type="protein sequence ID" value="PKY55386.1"/>
    <property type="molecule type" value="Genomic_DNA"/>
</dbReference>